<protein>
    <recommendedName>
        <fullName evidence="1">Ras/Rap GTPase-activating protein SynGAP-like PH domain-containing protein</fullName>
    </recommendedName>
</protein>
<evidence type="ECO:0000259" key="1">
    <source>
        <dbReference type="Pfam" id="PF25321"/>
    </source>
</evidence>
<name>A0A3P8ATL7_HELPZ</name>
<evidence type="ECO:0000313" key="2">
    <source>
        <dbReference type="EMBL" id="VDO63945.1"/>
    </source>
</evidence>
<dbReference type="InterPro" id="IPR057606">
    <property type="entry name" value="SynGAP1-like_PH"/>
</dbReference>
<sequence length="84" mass="9748">MHPVHPSVLDVPNCFRVANTYYACRTPLERAKWIEKTGMPACSNFIWLQCFIYAEHADHSAVPVLKVFHESFYLKAQFSTVIFQ</sequence>
<dbReference type="EMBL" id="UZAH01025440">
    <property type="protein sequence ID" value="VDO63945.1"/>
    <property type="molecule type" value="Genomic_DNA"/>
</dbReference>
<gene>
    <name evidence="2" type="ORF">HPBE_LOCUS5259</name>
</gene>
<reference evidence="2" key="1">
    <citation type="submission" date="2018-11" db="EMBL/GenBank/DDBJ databases">
        <authorList>
            <consortium name="Pathogen Informatics"/>
        </authorList>
    </citation>
    <scope>NUCLEOTIDE SEQUENCE [LARGE SCALE GENOMIC DNA]</scope>
</reference>
<dbReference type="Pfam" id="PF25321">
    <property type="entry name" value="PH_RASGAP"/>
    <property type="match status" value="1"/>
</dbReference>
<organism evidence="2">
    <name type="scientific">Heligmosomoides polygyrus</name>
    <name type="common">Parasitic roundworm</name>
    <dbReference type="NCBI Taxonomy" id="6339"/>
    <lineage>
        <taxon>Eukaryota</taxon>
        <taxon>Metazoa</taxon>
        <taxon>Ecdysozoa</taxon>
        <taxon>Nematoda</taxon>
        <taxon>Chromadorea</taxon>
        <taxon>Rhabditida</taxon>
        <taxon>Rhabditina</taxon>
        <taxon>Rhabditomorpha</taxon>
        <taxon>Strongyloidea</taxon>
        <taxon>Heligmosomidae</taxon>
        <taxon>Heligmosomoides</taxon>
    </lineage>
</organism>
<proteinExistence type="predicted"/>
<accession>A0A3P8ATL7</accession>
<dbReference type="OrthoDB" id="5861620at2759"/>
<feature type="domain" description="Ras/Rap GTPase-activating protein SynGAP-like PH" evidence="1">
    <location>
        <begin position="2"/>
        <end position="36"/>
    </location>
</feature>
<dbReference type="AlphaFoldDB" id="A0A3P8ATL7"/>